<evidence type="ECO:0000313" key="4">
    <source>
        <dbReference type="Proteomes" id="UP000515728"/>
    </source>
</evidence>
<organism evidence="3 4">
    <name type="scientific">Pseudonocardia petroleophila</name>
    <dbReference type="NCBI Taxonomy" id="37331"/>
    <lineage>
        <taxon>Bacteria</taxon>
        <taxon>Bacillati</taxon>
        <taxon>Actinomycetota</taxon>
        <taxon>Actinomycetes</taxon>
        <taxon>Pseudonocardiales</taxon>
        <taxon>Pseudonocardiaceae</taxon>
        <taxon>Pseudonocardia</taxon>
    </lineage>
</organism>
<proteinExistence type="predicted"/>
<feature type="coiled-coil region" evidence="1">
    <location>
        <begin position="8"/>
        <end position="79"/>
    </location>
</feature>
<dbReference type="KEGG" id="ppel:H6H00_20960"/>
<protein>
    <submittedName>
        <fullName evidence="3">Uncharacterized protein</fullName>
    </submittedName>
</protein>
<name>A0A7G7MD16_9PSEU</name>
<dbReference type="Proteomes" id="UP000515728">
    <property type="component" value="Chromosome"/>
</dbReference>
<evidence type="ECO:0000256" key="2">
    <source>
        <dbReference type="SAM" id="MobiDB-lite"/>
    </source>
</evidence>
<reference evidence="3 4" key="1">
    <citation type="submission" date="2020-08" db="EMBL/GenBank/DDBJ databases">
        <authorList>
            <person name="Mo P."/>
        </authorList>
    </citation>
    <scope>NUCLEOTIDE SEQUENCE [LARGE SCALE GENOMIC DNA]</scope>
    <source>
        <strain evidence="3 4">CGMCC 4.1532</strain>
    </source>
</reference>
<evidence type="ECO:0000313" key="3">
    <source>
        <dbReference type="EMBL" id="QNG50677.1"/>
    </source>
</evidence>
<dbReference type="RefSeq" id="WP_185717439.1">
    <property type="nucleotide sequence ID" value="NZ_BAAAWI010000001.1"/>
</dbReference>
<accession>A0A7G7MD16</accession>
<dbReference type="AlphaFoldDB" id="A0A7G7MD16"/>
<sequence>MDDDDHQHPDLHHQIARLENRLTQLRRDVDAKADAGPVEELRDDLSRHTDHTGLLERRVDEATEAVDSVERELTRRLDETTARLDRRLRWLDRHVRASTGARTADLDGGADLVVLAARAERGADLEAELLPEPRRRIHQADLTELRRWRVGHGRAVQAVVAASLAVARSEPGTPTRAGAVREFAAARLDLDDYRRTAEHVADAADRSAAVLAADDERREQRAEAIAEGHRSADALRTALRARLAGMIERAELPPVWFDAVLGPGPPAEAGPWLETAVDLLAHRVTYGITDVAVALGDPPGPDASPRRRDSHHRIAARLAPHRS</sequence>
<feature type="region of interest" description="Disordered" evidence="2">
    <location>
        <begin position="297"/>
        <end position="323"/>
    </location>
</feature>
<keyword evidence="4" id="KW-1185">Reference proteome</keyword>
<keyword evidence="1" id="KW-0175">Coiled coil</keyword>
<gene>
    <name evidence="3" type="ORF">H6H00_20960</name>
</gene>
<feature type="compositionally biased region" description="Basic residues" evidence="2">
    <location>
        <begin position="308"/>
        <end position="323"/>
    </location>
</feature>
<evidence type="ECO:0000256" key="1">
    <source>
        <dbReference type="SAM" id="Coils"/>
    </source>
</evidence>
<dbReference type="EMBL" id="CP060131">
    <property type="protein sequence ID" value="QNG50677.1"/>
    <property type="molecule type" value="Genomic_DNA"/>
</dbReference>